<protein>
    <submittedName>
        <fullName evidence="1">Uncharacterized protein</fullName>
    </submittedName>
</protein>
<keyword evidence="2" id="KW-1185">Reference proteome</keyword>
<dbReference type="AlphaFoldDB" id="A0A6G5QEM2"/>
<evidence type="ECO:0000313" key="1">
    <source>
        <dbReference type="EMBL" id="QCD44101.1"/>
    </source>
</evidence>
<reference evidence="1 2" key="1">
    <citation type="submission" date="2016-07" db="EMBL/GenBank/DDBJ databases">
        <title>Comparative genomics of the Campylobacter concisus group.</title>
        <authorList>
            <person name="Miller W.G."/>
            <person name="Yee E."/>
            <person name="Chapman M.H."/>
            <person name="Huynh S."/>
            <person name="Bono J.L."/>
            <person name="On S.L.W."/>
            <person name="StLeger J."/>
            <person name="Foster G."/>
            <person name="Parker C.T."/>
        </authorList>
    </citation>
    <scope>NUCLEOTIDE SEQUENCE [LARGE SCALE GENOMIC DNA]</scope>
    <source>
        <strain evidence="1 2">CCUG 21559</strain>
    </source>
</reference>
<name>A0A6G5QEM2_9BACT</name>
<dbReference type="Proteomes" id="UP000503264">
    <property type="component" value="Chromosome"/>
</dbReference>
<evidence type="ECO:0000313" key="2">
    <source>
        <dbReference type="Proteomes" id="UP000503264"/>
    </source>
</evidence>
<accession>A0A6G5QEM2</accession>
<organism evidence="1 2">
    <name type="scientific">Campylobacter mucosalis CCUG 21559</name>
    <dbReference type="NCBI Taxonomy" id="1032067"/>
    <lineage>
        <taxon>Bacteria</taxon>
        <taxon>Pseudomonadati</taxon>
        <taxon>Campylobacterota</taxon>
        <taxon>Epsilonproteobacteria</taxon>
        <taxon>Campylobacterales</taxon>
        <taxon>Campylobacteraceae</taxon>
        <taxon>Campylobacter</taxon>
    </lineage>
</organism>
<proteinExistence type="predicted"/>
<dbReference type="EMBL" id="CP012542">
    <property type="protein sequence ID" value="QCD44101.1"/>
    <property type="molecule type" value="Genomic_DNA"/>
</dbReference>
<gene>
    <name evidence="1" type="ORF">CMUC_0287</name>
</gene>
<sequence>MTDKEIALELTKIVVNHTRLKTHTDIREYDNDYNEIPKVDVAKELADIYNTIYAQIHDQE</sequence>
<dbReference type="RefSeq" id="WP_169753638.1">
    <property type="nucleotide sequence ID" value="NZ_CP012542.1"/>
</dbReference>